<dbReference type="EMBL" id="JBELQE010000083">
    <property type="protein sequence ID" value="MER2251092.1"/>
    <property type="molecule type" value="Genomic_DNA"/>
</dbReference>
<proteinExistence type="predicted"/>
<keyword evidence="3" id="KW-1185">Reference proteome</keyword>
<evidence type="ECO:0000256" key="1">
    <source>
        <dbReference type="SAM" id="MobiDB-lite"/>
    </source>
</evidence>
<dbReference type="Proteomes" id="UP001480955">
    <property type="component" value="Unassembled WGS sequence"/>
</dbReference>
<organism evidence="2 3">
    <name type="scientific">Methylorubrum podarium</name>
    <dbReference type="NCBI Taxonomy" id="200476"/>
    <lineage>
        <taxon>Bacteria</taxon>
        <taxon>Pseudomonadati</taxon>
        <taxon>Pseudomonadota</taxon>
        <taxon>Alphaproteobacteria</taxon>
        <taxon>Hyphomicrobiales</taxon>
        <taxon>Methylobacteriaceae</taxon>
        <taxon>Methylorubrum</taxon>
    </lineage>
</organism>
<gene>
    <name evidence="2" type="ORF">ABS772_14315</name>
</gene>
<dbReference type="RefSeq" id="WP_350395507.1">
    <property type="nucleotide sequence ID" value="NZ_JBELQE010000083.1"/>
</dbReference>
<evidence type="ECO:0000313" key="3">
    <source>
        <dbReference type="Proteomes" id="UP001480955"/>
    </source>
</evidence>
<protein>
    <submittedName>
        <fullName evidence="2">Uncharacterized protein</fullName>
    </submittedName>
</protein>
<evidence type="ECO:0000313" key="2">
    <source>
        <dbReference type="EMBL" id="MER2251092.1"/>
    </source>
</evidence>
<reference evidence="2 3" key="1">
    <citation type="submission" date="2024-06" db="EMBL/GenBank/DDBJ databases">
        <authorList>
            <person name="Campbell A.G."/>
        </authorList>
    </citation>
    <scope>NUCLEOTIDE SEQUENCE [LARGE SCALE GENOMIC DNA]</scope>
    <source>
        <strain evidence="2 3">EM12</strain>
    </source>
</reference>
<name>A0ABV1QNV6_9HYPH</name>
<sequence length="64" mass="6207">MDPPDDGGDATPAGDVSPGRSIGPVAAALARFGYPASLAAVVAEAAPERVARIAYIAGTMLPGG</sequence>
<comment type="caution">
    <text evidence="2">The sequence shown here is derived from an EMBL/GenBank/DDBJ whole genome shotgun (WGS) entry which is preliminary data.</text>
</comment>
<accession>A0ABV1QNV6</accession>
<feature type="region of interest" description="Disordered" evidence="1">
    <location>
        <begin position="1"/>
        <end position="20"/>
    </location>
</feature>